<keyword evidence="2" id="KW-1185">Reference proteome</keyword>
<dbReference type="AlphaFoldDB" id="A0AAP1WH77"/>
<organism evidence="1 2">
    <name type="scientific">Tenacibaculum finnmarkense genomovar finnmarkense</name>
    <dbReference type="NCBI Taxonomy" id="1458503"/>
    <lineage>
        <taxon>Bacteria</taxon>
        <taxon>Pseudomonadati</taxon>
        <taxon>Bacteroidota</taxon>
        <taxon>Flavobacteriia</taxon>
        <taxon>Flavobacteriales</taxon>
        <taxon>Flavobacteriaceae</taxon>
        <taxon>Tenacibaculum</taxon>
        <taxon>Tenacibaculum finnmarkense</taxon>
    </lineage>
</organism>
<reference evidence="1 2" key="1">
    <citation type="journal article" date="2020" name="Int. J. Syst. Evol. Microbiol.">
        <title>Tenacibaculum piscium sp. nov., isolated from skin ulcers of sea-farmed fish, and description of Tenacibaculum finnmarkense sp. nov. with subdivision into genomovars finnmarkense and ulcerans.</title>
        <authorList>
            <person name="Olsen A.B."/>
            <person name="Spilsberg B."/>
            <person name="Nilsen H.K."/>
            <person name="Lagesen K."/>
            <person name="Gulla S."/>
            <person name="Avendano-Herrera R."/>
            <person name="Irgang R."/>
            <person name="Duchaud E."/>
            <person name="Colquhoun D.J."/>
        </authorList>
    </citation>
    <scope>NUCLEOTIDE SEQUENCE [LARGE SCALE GENOMIC DNA]</scope>
    <source>
        <strain evidence="1 2">TNO037</strain>
    </source>
</reference>
<dbReference type="Proteomes" id="UP000806077">
    <property type="component" value="Unassembled WGS sequence"/>
</dbReference>
<comment type="caution">
    <text evidence="1">The sequence shown here is derived from an EMBL/GenBank/DDBJ whole genome shotgun (WGS) entry which is preliminary data.</text>
</comment>
<dbReference type="EMBL" id="WXXV01000023">
    <property type="protein sequence ID" value="MBE7696127.1"/>
    <property type="molecule type" value="Genomic_DNA"/>
</dbReference>
<proteinExistence type="predicted"/>
<evidence type="ECO:0000313" key="1">
    <source>
        <dbReference type="EMBL" id="MBE7696127.1"/>
    </source>
</evidence>
<accession>A0AAP1WH77</accession>
<gene>
    <name evidence="1" type="ORF">F7645_11925</name>
</gene>
<protein>
    <submittedName>
        <fullName evidence="1">Uncharacterized protein</fullName>
    </submittedName>
</protein>
<dbReference type="RefSeq" id="WP_101954889.1">
    <property type="nucleotide sequence ID" value="NZ_JAJHTL010000026.1"/>
</dbReference>
<evidence type="ECO:0000313" key="2">
    <source>
        <dbReference type="Proteomes" id="UP000806077"/>
    </source>
</evidence>
<name>A0AAP1WH77_9FLAO</name>
<sequence>MTVQNIQDLVGTYSIIGTNQDAEEHSYKGILSLQLDMNNRIVAKWFINNEQEQTGSGFFNDNILVINFEYQGEDNNTYKGIVVYRCISNDILDGFWSEKHGNPLFLGKERCFRIDTKNTLLN</sequence>